<organism evidence="2 3">
    <name type="scientific">Demequina lutea</name>
    <dbReference type="NCBI Taxonomy" id="431489"/>
    <lineage>
        <taxon>Bacteria</taxon>
        <taxon>Bacillati</taxon>
        <taxon>Actinomycetota</taxon>
        <taxon>Actinomycetes</taxon>
        <taxon>Micrococcales</taxon>
        <taxon>Demequinaceae</taxon>
        <taxon>Demequina</taxon>
    </lineage>
</organism>
<dbReference type="Gene3D" id="3.40.1680.10">
    <property type="entry name" value="yp_829618.1 domain like"/>
    <property type="match status" value="1"/>
</dbReference>
<proteinExistence type="predicted"/>
<dbReference type="Gene3D" id="3.40.970.30">
    <property type="entry name" value="yp_829618.1 like domains"/>
    <property type="match status" value="1"/>
</dbReference>
<evidence type="ECO:0000313" key="3">
    <source>
        <dbReference type="Proteomes" id="UP000547973"/>
    </source>
</evidence>
<dbReference type="AlphaFoldDB" id="A0A7Y9ZAX9"/>
<reference evidence="2 3" key="1">
    <citation type="submission" date="2020-07" db="EMBL/GenBank/DDBJ databases">
        <title>Sequencing the genomes of 1000 actinobacteria strains.</title>
        <authorList>
            <person name="Klenk H.-P."/>
        </authorList>
    </citation>
    <scope>NUCLEOTIDE SEQUENCE [LARGE SCALE GENOMIC DNA]</scope>
    <source>
        <strain evidence="2 3">DSM 19970</strain>
    </source>
</reference>
<evidence type="ECO:0000313" key="2">
    <source>
        <dbReference type="EMBL" id="NYI41465.1"/>
    </source>
</evidence>
<evidence type="ECO:0000259" key="1">
    <source>
        <dbReference type="Pfam" id="PF25056"/>
    </source>
</evidence>
<feature type="domain" description="DUF7793" evidence="1">
    <location>
        <begin position="15"/>
        <end position="126"/>
    </location>
</feature>
<name>A0A7Y9ZAX9_9MICO</name>
<dbReference type="InterPro" id="IPR056695">
    <property type="entry name" value="DUF7793"/>
</dbReference>
<dbReference type="Pfam" id="PF25056">
    <property type="entry name" value="DUF7793"/>
    <property type="match status" value="1"/>
</dbReference>
<gene>
    <name evidence="2" type="ORF">BKA03_001584</name>
</gene>
<keyword evidence="3" id="KW-1185">Reference proteome</keyword>
<dbReference type="EMBL" id="JACBZO010000001">
    <property type="protein sequence ID" value="NYI41465.1"/>
    <property type="molecule type" value="Genomic_DNA"/>
</dbReference>
<dbReference type="RefSeq" id="WP_179397853.1">
    <property type="nucleotide sequence ID" value="NZ_JACBZO010000001.1"/>
</dbReference>
<protein>
    <recommendedName>
        <fullName evidence="1">DUF7793 domain-containing protein</fullName>
    </recommendedName>
</protein>
<dbReference type="Proteomes" id="UP000547973">
    <property type="component" value="Unassembled WGS sequence"/>
</dbReference>
<comment type="caution">
    <text evidence="2">The sequence shown here is derived from an EMBL/GenBank/DDBJ whole genome shotgun (WGS) entry which is preliminary data.</text>
</comment>
<sequence length="128" mass="13714">MSGESTEIVHAKFRMWLRPDGIVYLVWGSGVAIGLEDAVAATSAMAELTGGKRAPLLVDAHDILTQDRSARLEFVRRHDLVAAVALIVGTPVSRLMGNFYLSVSKPAASTRLFDDDASAIAWLQGFAG</sequence>
<accession>A0A7Y9ZAX9</accession>